<organism evidence="5 6">
    <name type="scientific">Patiriisocius hiemis</name>
    <dbReference type="NCBI Taxonomy" id="3075604"/>
    <lineage>
        <taxon>Bacteria</taxon>
        <taxon>Pseudomonadati</taxon>
        <taxon>Bacteroidota</taxon>
        <taxon>Flavobacteriia</taxon>
        <taxon>Flavobacteriales</taxon>
        <taxon>Flavobacteriaceae</taxon>
        <taxon>Patiriisocius</taxon>
    </lineage>
</organism>
<evidence type="ECO:0000259" key="4">
    <source>
        <dbReference type="Pfam" id="PF13525"/>
    </source>
</evidence>
<dbReference type="Gene3D" id="1.25.40.10">
    <property type="entry name" value="Tetratricopeptide repeat domain"/>
    <property type="match status" value="1"/>
</dbReference>
<evidence type="ECO:0000313" key="5">
    <source>
        <dbReference type="EMBL" id="MDT0555161.1"/>
    </source>
</evidence>
<dbReference type="PROSITE" id="PS51257">
    <property type="entry name" value="PROKAR_LIPOPROTEIN"/>
    <property type="match status" value="1"/>
</dbReference>
<dbReference type="NCBIfam" id="TIGR03302">
    <property type="entry name" value="OM_YfiO"/>
    <property type="match status" value="1"/>
</dbReference>
<keyword evidence="3" id="KW-0998">Cell outer membrane</keyword>
<dbReference type="EMBL" id="JAVRHZ010000001">
    <property type="protein sequence ID" value="MDT0555161.1"/>
    <property type="molecule type" value="Genomic_DNA"/>
</dbReference>
<dbReference type="Proteomes" id="UP001254488">
    <property type="component" value="Unassembled WGS sequence"/>
</dbReference>
<evidence type="ECO:0000256" key="2">
    <source>
        <dbReference type="ARBA" id="ARBA00023136"/>
    </source>
</evidence>
<dbReference type="InterPro" id="IPR039565">
    <property type="entry name" value="BamD-like"/>
</dbReference>
<feature type="domain" description="Outer membrane lipoprotein BamD-like" evidence="4">
    <location>
        <begin position="31"/>
        <end position="176"/>
    </location>
</feature>
<keyword evidence="1" id="KW-0732">Signal</keyword>
<dbReference type="SUPFAM" id="SSF48452">
    <property type="entry name" value="TPR-like"/>
    <property type="match status" value="1"/>
</dbReference>
<evidence type="ECO:0000256" key="3">
    <source>
        <dbReference type="ARBA" id="ARBA00023237"/>
    </source>
</evidence>
<comment type="caution">
    <text evidence="5">The sequence shown here is derived from an EMBL/GenBank/DDBJ whole genome shotgun (WGS) entry which is preliminary data.</text>
</comment>
<dbReference type="InterPro" id="IPR017689">
    <property type="entry name" value="BamD"/>
</dbReference>
<keyword evidence="6" id="KW-1185">Reference proteome</keyword>
<proteinExistence type="predicted"/>
<protein>
    <submittedName>
        <fullName evidence="5">Outer membrane protein assembly factor BamD</fullName>
    </submittedName>
</protein>
<evidence type="ECO:0000313" key="6">
    <source>
        <dbReference type="Proteomes" id="UP001254488"/>
    </source>
</evidence>
<keyword evidence="2" id="KW-0472">Membrane</keyword>
<reference evidence="5 6" key="1">
    <citation type="submission" date="2023-09" db="EMBL/GenBank/DDBJ databases">
        <authorList>
            <person name="Rey-Velasco X."/>
        </authorList>
    </citation>
    <scope>NUCLEOTIDE SEQUENCE [LARGE SCALE GENOMIC DNA]</scope>
    <source>
        <strain evidence="5 6">W242</strain>
    </source>
</reference>
<dbReference type="RefSeq" id="WP_311332109.1">
    <property type="nucleotide sequence ID" value="NZ_JAVRHZ010000001.1"/>
</dbReference>
<gene>
    <name evidence="5" type="primary">bamD</name>
    <name evidence="5" type="ORF">RM538_04035</name>
</gene>
<sequence length="271" mass="31275">MRTSLLLLFCASIFLTSCSEYQKLLKSDDAGKKYAAADSLYNAGKYKKALKLMEQIVPAYRGKPQAQRLMYIYANTFYELGDHFLAGYQFERFALSYPQSDSIEIATFKSAKSYYELSPRYSLDQEETVKGLEKLQDFINKFPNSSKRQEANTLVAELRDKLEVKDLEIAKQMLKTAQTFGSYKPAIESFDNFITDHPGSKYRKEAFFGRFNAAYQFAINSIPSLVDERLVDAKEYYNSFMKYYSESDLKDDADEIISDINKRLQEKEPTS</sequence>
<accession>A0ABU2YBC3</accession>
<dbReference type="Pfam" id="PF13525">
    <property type="entry name" value="YfiO"/>
    <property type="match status" value="1"/>
</dbReference>
<evidence type="ECO:0000256" key="1">
    <source>
        <dbReference type="ARBA" id="ARBA00022729"/>
    </source>
</evidence>
<name>A0ABU2YBC3_9FLAO</name>
<dbReference type="InterPro" id="IPR011990">
    <property type="entry name" value="TPR-like_helical_dom_sf"/>
</dbReference>